<dbReference type="KEGG" id="asau:88171267"/>
<keyword evidence="4" id="KW-1185">Reference proteome</keyword>
<proteinExistence type="predicted"/>
<dbReference type="Pfam" id="PF08238">
    <property type="entry name" value="Sel1"/>
    <property type="match status" value="7"/>
</dbReference>
<feature type="region of interest" description="Disordered" evidence="2">
    <location>
        <begin position="210"/>
        <end position="237"/>
    </location>
</feature>
<protein>
    <recommendedName>
        <fullName evidence="5">Protein SKT5</fullName>
    </recommendedName>
</protein>
<feature type="compositionally biased region" description="Low complexity" evidence="2">
    <location>
        <begin position="219"/>
        <end position="229"/>
    </location>
</feature>
<evidence type="ECO:0000256" key="2">
    <source>
        <dbReference type="SAM" id="MobiDB-lite"/>
    </source>
</evidence>
<dbReference type="EMBL" id="CP138894">
    <property type="protein sequence ID" value="WPK22975.1"/>
    <property type="molecule type" value="Genomic_DNA"/>
</dbReference>
<gene>
    <name evidence="3" type="ORF">PUMCH_000198</name>
</gene>
<dbReference type="RefSeq" id="XP_062875362.1">
    <property type="nucleotide sequence ID" value="XM_063019292.1"/>
</dbReference>
<dbReference type="InterPro" id="IPR006597">
    <property type="entry name" value="Sel1-like"/>
</dbReference>
<accession>A0AAX4H328</accession>
<dbReference type="SUPFAM" id="SSF81901">
    <property type="entry name" value="HCP-like"/>
    <property type="match status" value="1"/>
</dbReference>
<reference evidence="3 4" key="1">
    <citation type="submission" date="2023-10" db="EMBL/GenBank/DDBJ databases">
        <title>Draft Genome Sequence of Candida saopaulonensis from a very Premature Infant with Sepsis.</title>
        <authorList>
            <person name="Ning Y."/>
            <person name="Dai R."/>
            <person name="Xiao M."/>
            <person name="Xu Y."/>
            <person name="Yan Q."/>
            <person name="Zhang L."/>
        </authorList>
    </citation>
    <scope>NUCLEOTIDE SEQUENCE [LARGE SCALE GENOMIC DNA]</scope>
    <source>
        <strain evidence="3 4">19XY460</strain>
    </source>
</reference>
<dbReference type="SMART" id="SM00671">
    <property type="entry name" value="SEL1"/>
    <property type="match status" value="7"/>
</dbReference>
<dbReference type="InterPro" id="IPR051726">
    <property type="entry name" value="Chitin_Synth_Reg"/>
</dbReference>
<evidence type="ECO:0000313" key="4">
    <source>
        <dbReference type="Proteomes" id="UP001338582"/>
    </source>
</evidence>
<name>A0AAX4H328_9ASCO</name>
<organism evidence="3 4">
    <name type="scientific">Australozyma saopauloensis</name>
    <dbReference type="NCBI Taxonomy" id="291208"/>
    <lineage>
        <taxon>Eukaryota</taxon>
        <taxon>Fungi</taxon>
        <taxon>Dikarya</taxon>
        <taxon>Ascomycota</taxon>
        <taxon>Saccharomycotina</taxon>
        <taxon>Pichiomycetes</taxon>
        <taxon>Metschnikowiaceae</taxon>
        <taxon>Australozyma</taxon>
    </lineage>
</organism>
<dbReference type="InterPro" id="IPR011990">
    <property type="entry name" value="TPR-like_helical_dom_sf"/>
</dbReference>
<dbReference type="GeneID" id="88171267"/>
<evidence type="ECO:0000313" key="3">
    <source>
        <dbReference type="EMBL" id="WPK22975.1"/>
    </source>
</evidence>
<dbReference type="PANTHER" id="PTHR46430">
    <property type="entry name" value="PROTEIN SKT5-RELATED"/>
    <property type="match status" value="1"/>
</dbReference>
<keyword evidence="1" id="KW-0677">Repeat</keyword>
<dbReference type="PANTHER" id="PTHR46430:SF1">
    <property type="entry name" value="CHITIN SYNTHASE REGULATOR SKT5-RELATED"/>
    <property type="match status" value="1"/>
</dbReference>
<evidence type="ECO:0008006" key="5">
    <source>
        <dbReference type="Google" id="ProtNLM"/>
    </source>
</evidence>
<dbReference type="AlphaFoldDB" id="A0AAX4H328"/>
<evidence type="ECO:0000256" key="1">
    <source>
        <dbReference type="ARBA" id="ARBA00022737"/>
    </source>
</evidence>
<dbReference type="Gene3D" id="1.25.40.10">
    <property type="entry name" value="Tetratricopeptide repeat domain"/>
    <property type="match status" value="2"/>
</dbReference>
<sequence>MATHPYRQRVAVNTLPELNSSADTDYIVPIRGEALNGNDFTQHFHRDTGVSSPRFTGERPLNLGSFNNANGRNNVASPDILYSSDGSYVPGLNLDTPHATIPAESVMSGSEPDLTAVTQRLNGLGHNRSVSSCLSFFKSDSSPYHYMDQSLVKQHLGTNSSSLKSRLEVSEQYRKNAKRSNDPKVLFQYAQFMLQMALELKDLEKKPVAVESPSGTDLSMSLSEVSSTSRKQSSVNLNSTPELQQQMSFFLKEAQHYLRRLSDKGYVEAQYLFGDAWSSGAFGKVDNEKAFSLFLVSAKHGHTESAFRVAHCYEEGLGTGRDARKGIEFLKKAASDKHPAAMYKLGVYHFYARMGIADTMTNKKMGMNWLERAASVATELTAAAPYELGKIYYVGYKDIVIRDLDYAVKLFTKAAALGHVEAAARLGEHYEDGEDTIDYDHLSIHYYTEAAKMGHPGAMLALGAWYLCGSEGLPADESEAALWIKKSAECGFPKGQYTYAYFLQKGRGVQANPELAQQMFIKAAEGGYQKALDRIEDKAVAAKIAKRMKKVAKSSTDKDDSDAKCAFM</sequence>
<dbReference type="Proteomes" id="UP001338582">
    <property type="component" value="Chromosome 1"/>
</dbReference>